<dbReference type="RefSeq" id="WP_209810892.1">
    <property type="nucleotide sequence ID" value="NZ_JAGGKT010000008.1"/>
</dbReference>
<keyword evidence="2" id="KW-1185">Reference proteome</keyword>
<reference evidence="1 2" key="1">
    <citation type="submission" date="2021-03" db="EMBL/GenBank/DDBJ databases">
        <title>Genomic Encyclopedia of Type Strains, Phase IV (KMG-IV): sequencing the most valuable type-strain genomes for metagenomic binning, comparative biology and taxonomic classification.</title>
        <authorList>
            <person name="Goeker M."/>
        </authorList>
    </citation>
    <scope>NUCLEOTIDE SEQUENCE [LARGE SCALE GENOMIC DNA]</scope>
    <source>
        <strain evidence="1 2">DSM 24738</strain>
    </source>
</reference>
<organism evidence="1 2">
    <name type="scientific">Ammoniphilus resinae</name>
    <dbReference type="NCBI Taxonomy" id="861532"/>
    <lineage>
        <taxon>Bacteria</taxon>
        <taxon>Bacillati</taxon>
        <taxon>Bacillota</taxon>
        <taxon>Bacilli</taxon>
        <taxon>Bacillales</taxon>
        <taxon>Paenibacillaceae</taxon>
        <taxon>Aneurinibacillus group</taxon>
        <taxon>Ammoniphilus</taxon>
    </lineage>
</organism>
<evidence type="ECO:0000313" key="2">
    <source>
        <dbReference type="Proteomes" id="UP001519343"/>
    </source>
</evidence>
<evidence type="ECO:0000313" key="1">
    <source>
        <dbReference type="EMBL" id="MBP1932859.1"/>
    </source>
</evidence>
<name>A0ABS4GRJ8_9BACL</name>
<evidence type="ECO:0008006" key="3">
    <source>
        <dbReference type="Google" id="ProtNLM"/>
    </source>
</evidence>
<comment type="caution">
    <text evidence="1">The sequence shown here is derived from an EMBL/GenBank/DDBJ whole genome shotgun (WGS) entry which is preliminary data.</text>
</comment>
<sequence>MDLRVLDLQYRLEQTQRHLKGNRYLSQMYQDDIKEIEKILMEIRAMVDSQTKKSFLM</sequence>
<accession>A0ABS4GRJ8</accession>
<proteinExistence type="predicted"/>
<dbReference type="Proteomes" id="UP001519343">
    <property type="component" value="Unassembled WGS sequence"/>
</dbReference>
<dbReference type="EMBL" id="JAGGKT010000008">
    <property type="protein sequence ID" value="MBP1932859.1"/>
    <property type="molecule type" value="Genomic_DNA"/>
</dbReference>
<gene>
    <name evidence="1" type="ORF">J2Z37_002870</name>
</gene>
<protein>
    <recommendedName>
        <fullName evidence="3">Spo0E like sporulation regulatory protein</fullName>
    </recommendedName>
</protein>